<feature type="binding site" evidence="8">
    <location>
        <position position="171"/>
    </location>
    <ligand>
        <name>Mg(2+)</name>
        <dbReference type="ChEBI" id="CHEBI:18420"/>
        <label>1</label>
        <note>catalytic</note>
    </ligand>
</feature>
<evidence type="ECO:0000256" key="3">
    <source>
        <dbReference type="ARBA" id="ARBA00022723"/>
    </source>
</evidence>
<dbReference type="InterPro" id="IPR044897">
    <property type="entry name" value="INPP1_dom_1"/>
</dbReference>
<dbReference type="GeneID" id="100897834"/>
<dbReference type="SUPFAM" id="SSF56655">
    <property type="entry name" value="Carbohydrate phosphatase"/>
    <property type="match status" value="1"/>
</dbReference>
<comment type="catalytic activity">
    <reaction evidence="5">
        <text>1D-myo-inositol 1,3,4-trisphosphate + H2O = 1D-myo-inositol 3,4-bisphosphate + phosphate</text>
        <dbReference type="Rhea" id="RHEA:70319"/>
        <dbReference type="ChEBI" id="CHEBI:15377"/>
        <dbReference type="ChEBI" id="CHEBI:43474"/>
        <dbReference type="ChEBI" id="CHEBI:58414"/>
        <dbReference type="ChEBI" id="CHEBI:83241"/>
    </reaction>
    <physiologicalReaction direction="left-to-right" evidence="5">
        <dbReference type="Rhea" id="RHEA:70320"/>
    </physiologicalReaction>
</comment>
<dbReference type="GO" id="GO:0004441">
    <property type="term" value="F:inositol-1,4-bisphosphate 1-phosphatase activity"/>
    <property type="evidence" value="ECO:0007669"/>
    <property type="project" value="UniProtKB-EC"/>
</dbReference>
<dbReference type="Proteomes" id="UP000694867">
    <property type="component" value="Unplaced"/>
</dbReference>
<dbReference type="GO" id="GO:0046854">
    <property type="term" value="P:phosphatidylinositol phosphate biosynthetic process"/>
    <property type="evidence" value="ECO:0007669"/>
    <property type="project" value="InterPro"/>
</dbReference>
<gene>
    <name evidence="10" type="primary">LOC100897834</name>
</gene>
<dbReference type="Gene3D" id="3.30.540.10">
    <property type="entry name" value="Fructose-1,6-Bisphosphatase, subunit A, domain 1"/>
    <property type="match status" value="1"/>
</dbReference>
<accession>A0AAJ6VY42</accession>
<evidence type="ECO:0000313" key="10">
    <source>
        <dbReference type="RefSeq" id="XP_003743854.1"/>
    </source>
</evidence>
<dbReference type="PANTHER" id="PTHR43028:SF3">
    <property type="entry name" value="INOSITOL POLYPHOSPHATE 1-PHOSPHATASE"/>
    <property type="match status" value="1"/>
</dbReference>
<dbReference type="RefSeq" id="XP_003743854.1">
    <property type="nucleotide sequence ID" value="XM_003743806.2"/>
</dbReference>
<dbReference type="KEGG" id="goe:100897834"/>
<keyword evidence="3 8" id="KW-0479">Metal-binding</keyword>
<dbReference type="CTD" id="3652"/>
<reference evidence="10" key="1">
    <citation type="submission" date="2025-08" db="UniProtKB">
        <authorList>
            <consortium name="RefSeq"/>
        </authorList>
    </citation>
    <scope>IDENTIFICATION</scope>
</reference>
<evidence type="ECO:0000256" key="4">
    <source>
        <dbReference type="ARBA" id="ARBA00022842"/>
    </source>
</evidence>
<evidence type="ECO:0000256" key="1">
    <source>
        <dbReference type="ARBA" id="ARBA00009759"/>
    </source>
</evidence>
<evidence type="ECO:0000256" key="2">
    <source>
        <dbReference type="ARBA" id="ARBA00022671"/>
    </source>
</evidence>
<keyword evidence="2" id="KW-0452">Lithium</keyword>
<dbReference type="GO" id="GO:0046872">
    <property type="term" value="F:metal ion binding"/>
    <property type="evidence" value="ECO:0007669"/>
    <property type="project" value="UniProtKB-KW"/>
</dbReference>
<feature type="binding site" evidence="8">
    <location>
        <position position="173"/>
    </location>
    <ligand>
        <name>Mg(2+)</name>
        <dbReference type="ChEBI" id="CHEBI:18420"/>
        <label>1</label>
        <note>catalytic</note>
    </ligand>
</feature>
<evidence type="ECO:0000256" key="8">
    <source>
        <dbReference type="PIRSR" id="PIRSR600760-2"/>
    </source>
</evidence>
<dbReference type="EC" id="3.1.3.57" evidence="7"/>
<comment type="catalytic activity">
    <reaction evidence="6">
        <text>1D-myo-inositol 1,4-bisphosphate + H2O = 1D-myo-inositol 4-phosphate + phosphate</text>
        <dbReference type="Rhea" id="RHEA:15553"/>
        <dbReference type="ChEBI" id="CHEBI:15377"/>
        <dbReference type="ChEBI" id="CHEBI:43474"/>
        <dbReference type="ChEBI" id="CHEBI:58282"/>
        <dbReference type="ChEBI" id="CHEBI:58469"/>
        <dbReference type="EC" id="3.1.3.57"/>
    </reaction>
    <physiologicalReaction direction="left-to-right" evidence="6">
        <dbReference type="Rhea" id="RHEA:15554"/>
    </physiologicalReaction>
</comment>
<dbReference type="PANTHER" id="PTHR43028">
    <property type="entry name" value="3'(2'),5'-BISPHOSPHATE NUCLEOTIDASE 1"/>
    <property type="match status" value="1"/>
</dbReference>
<evidence type="ECO:0000256" key="7">
    <source>
        <dbReference type="ARBA" id="ARBA00044519"/>
    </source>
</evidence>
<dbReference type="InterPro" id="IPR020550">
    <property type="entry name" value="Inositol_monophosphatase_CS"/>
</dbReference>
<comment type="similarity">
    <text evidence="1">Belongs to the inositol monophosphatase superfamily.</text>
</comment>
<evidence type="ECO:0000256" key="5">
    <source>
        <dbReference type="ARBA" id="ARBA00044465"/>
    </source>
</evidence>
<feature type="binding site" evidence="8">
    <location>
        <position position="304"/>
    </location>
    <ligand>
        <name>Mg(2+)</name>
        <dbReference type="ChEBI" id="CHEBI:18420"/>
        <label>1</label>
        <note>catalytic</note>
    </ligand>
</feature>
<organism evidence="9 10">
    <name type="scientific">Galendromus occidentalis</name>
    <name type="common">western predatory mite</name>
    <dbReference type="NCBI Taxonomy" id="34638"/>
    <lineage>
        <taxon>Eukaryota</taxon>
        <taxon>Metazoa</taxon>
        <taxon>Ecdysozoa</taxon>
        <taxon>Arthropoda</taxon>
        <taxon>Chelicerata</taxon>
        <taxon>Arachnida</taxon>
        <taxon>Acari</taxon>
        <taxon>Parasitiformes</taxon>
        <taxon>Mesostigmata</taxon>
        <taxon>Gamasina</taxon>
        <taxon>Phytoseioidea</taxon>
        <taxon>Phytoseiidae</taxon>
        <taxon>Typhlodrominae</taxon>
        <taxon>Galendromus</taxon>
    </lineage>
</organism>
<dbReference type="PROSITE" id="PS00629">
    <property type="entry name" value="IMP_1"/>
    <property type="match status" value="1"/>
</dbReference>
<keyword evidence="4 8" id="KW-0460">Magnesium</keyword>
<dbReference type="PROSITE" id="PS00630">
    <property type="entry name" value="IMP_2"/>
    <property type="match status" value="1"/>
</dbReference>
<keyword evidence="9" id="KW-1185">Reference proteome</keyword>
<feature type="binding site" evidence="8">
    <location>
        <position position="174"/>
    </location>
    <ligand>
        <name>Mg(2+)</name>
        <dbReference type="ChEBI" id="CHEBI:18420"/>
        <label>1</label>
        <note>catalytic</note>
    </ligand>
</feature>
<evidence type="ECO:0000313" key="9">
    <source>
        <dbReference type="Proteomes" id="UP000694867"/>
    </source>
</evidence>
<feature type="binding site" evidence="8">
    <location>
        <position position="89"/>
    </location>
    <ligand>
        <name>Mg(2+)</name>
        <dbReference type="ChEBI" id="CHEBI:18420"/>
        <label>1</label>
        <note>catalytic</note>
    </ligand>
</feature>
<protein>
    <recommendedName>
        <fullName evidence="7">inositol-1,4-bisphosphate 1-phosphatase</fullName>
        <ecNumber evidence="7">3.1.3.57</ecNumber>
    </recommendedName>
</protein>
<comment type="cofactor">
    <cofactor evidence="8">
        <name>Mg(2+)</name>
        <dbReference type="ChEBI" id="CHEBI:18420"/>
    </cofactor>
</comment>
<dbReference type="InterPro" id="IPR020583">
    <property type="entry name" value="Inositol_monoP_metal-BS"/>
</dbReference>
<dbReference type="InterPro" id="IPR050725">
    <property type="entry name" value="CysQ/Inositol_MonoPase"/>
</dbReference>
<sequence>MANDADTETPASLLLWTLLEVSERAARIARECRSEKELFELLVQEKTGKERNTRFLHDFKTLADVFIQEMVKHYLTEKFPVLRTHIHGEETNEFTNAKGHRIFVEMKSTEGETALLLEQVLDGNARAAALLAHAAHAEPRVEESVRADFERVRPQLRGQEIPLDDIGIWIDPIDGTYEYVRGLWDEDSKGGSSEFGLNCCTILIGGYRRSSGVPCIGVVSQPFTTPQGGSTISYFSYGNVSSIRRMPLTRDIVLSSTEDPETIKKLSEKFTVMHCAGAGYKILNVALGLCNVYVCSKTSTYRWDTCAPHALLEAQGGGVRQFLTDGPILYNVGDKAAARNAAGIVAYRDANVLQKVLTLLRQQAP</sequence>
<dbReference type="Gene3D" id="4.10.460.10">
    <property type="entry name" value="Inositol Polyphosphate 1-phosphatase, domain 1"/>
    <property type="match status" value="1"/>
</dbReference>
<evidence type="ECO:0000256" key="6">
    <source>
        <dbReference type="ARBA" id="ARBA00044478"/>
    </source>
</evidence>
<dbReference type="Pfam" id="PF00459">
    <property type="entry name" value="Inositol_P"/>
    <property type="match status" value="1"/>
</dbReference>
<dbReference type="InterPro" id="IPR000760">
    <property type="entry name" value="Inositol_monophosphatase-like"/>
</dbReference>
<dbReference type="AlphaFoldDB" id="A0AAJ6VY42"/>
<proteinExistence type="inferred from homology"/>
<dbReference type="Gene3D" id="3.40.190.80">
    <property type="match status" value="1"/>
</dbReference>
<name>A0AAJ6VY42_9ACAR</name>